<feature type="region of interest" description="Disordered" evidence="1">
    <location>
        <begin position="384"/>
        <end position="405"/>
    </location>
</feature>
<feature type="region of interest" description="Disordered" evidence="1">
    <location>
        <begin position="15"/>
        <end position="47"/>
    </location>
</feature>
<feature type="region of interest" description="Disordered" evidence="1">
    <location>
        <begin position="597"/>
        <end position="663"/>
    </location>
</feature>
<feature type="compositionally biased region" description="Polar residues" evidence="1">
    <location>
        <begin position="217"/>
        <end position="232"/>
    </location>
</feature>
<feature type="compositionally biased region" description="Polar residues" evidence="1">
    <location>
        <begin position="31"/>
        <end position="42"/>
    </location>
</feature>
<feature type="compositionally biased region" description="Low complexity" evidence="1">
    <location>
        <begin position="266"/>
        <end position="279"/>
    </location>
</feature>
<feature type="compositionally biased region" description="Basic residues" evidence="1">
    <location>
        <begin position="628"/>
        <end position="641"/>
    </location>
</feature>
<organism evidence="2 3">
    <name type="scientific">Exidia glandulosa HHB12029</name>
    <dbReference type="NCBI Taxonomy" id="1314781"/>
    <lineage>
        <taxon>Eukaryota</taxon>
        <taxon>Fungi</taxon>
        <taxon>Dikarya</taxon>
        <taxon>Basidiomycota</taxon>
        <taxon>Agaricomycotina</taxon>
        <taxon>Agaricomycetes</taxon>
        <taxon>Auriculariales</taxon>
        <taxon>Exidiaceae</taxon>
        <taxon>Exidia</taxon>
    </lineage>
</organism>
<dbReference type="EMBL" id="KV426235">
    <property type="protein sequence ID" value="KZV84208.1"/>
    <property type="molecule type" value="Genomic_DNA"/>
</dbReference>
<evidence type="ECO:0000313" key="2">
    <source>
        <dbReference type="EMBL" id="KZV84208.1"/>
    </source>
</evidence>
<proteinExistence type="predicted"/>
<reference evidence="2 3" key="1">
    <citation type="journal article" date="2016" name="Mol. Biol. Evol.">
        <title>Comparative Genomics of Early-Diverging Mushroom-Forming Fungi Provides Insights into the Origins of Lignocellulose Decay Capabilities.</title>
        <authorList>
            <person name="Nagy L.G."/>
            <person name="Riley R."/>
            <person name="Tritt A."/>
            <person name="Adam C."/>
            <person name="Daum C."/>
            <person name="Floudas D."/>
            <person name="Sun H."/>
            <person name="Yadav J.S."/>
            <person name="Pangilinan J."/>
            <person name="Larsson K.H."/>
            <person name="Matsuura K."/>
            <person name="Barry K."/>
            <person name="Labutti K."/>
            <person name="Kuo R."/>
            <person name="Ohm R.A."/>
            <person name="Bhattacharya S.S."/>
            <person name="Shirouzu T."/>
            <person name="Yoshinaga Y."/>
            <person name="Martin F.M."/>
            <person name="Grigoriev I.V."/>
            <person name="Hibbett D.S."/>
        </authorList>
    </citation>
    <scope>NUCLEOTIDE SEQUENCE [LARGE SCALE GENOMIC DNA]</scope>
    <source>
        <strain evidence="2 3">HHB12029</strain>
    </source>
</reference>
<gene>
    <name evidence="2" type="ORF">EXIGLDRAFT_753995</name>
</gene>
<feature type="region of interest" description="Disordered" evidence="1">
    <location>
        <begin position="482"/>
        <end position="502"/>
    </location>
</feature>
<evidence type="ECO:0000256" key="1">
    <source>
        <dbReference type="SAM" id="MobiDB-lite"/>
    </source>
</evidence>
<dbReference type="InParanoid" id="A0A165DC51"/>
<dbReference type="Proteomes" id="UP000077266">
    <property type="component" value="Unassembled WGS sequence"/>
</dbReference>
<dbReference type="AlphaFoldDB" id="A0A165DC51"/>
<name>A0A165DC51_EXIGL</name>
<accession>A0A165DC51</accession>
<sequence>MAQFTDFDAYREAYFADPTANGPTAHPTGSAHGQQSLGQPSPQDADGFDVFLSNQSALADGPFDGLVSNSVGVSGTGYTPGAEDMRNLAHLGFGSELPSLHGLPHDPTTSQYAHMQNDIQTGRNRSWSASSRESTMSATGNGSATLFPAIPPNQSFSASPNISSIVLPESGTSLLVQGPYASHAEILQQQRSSPISSGPTQPKRMSTALRQRLAAVQQPQQSVPSLASNTRGQFAAPSMLLPLEPKQRKRRVQEPESDDPGLDALGQRSQRSARSGQSAKRQRRGSAQGVEEAQPVNQVRPRTMTSSTPFATHPFAPGFQLDAAAATGPYYASEFPLAPMPEQDDRALDAISAQQLLVQEPSPHHLPGSKTGSQRNLSVKMRQELARRKAARKAEREARHPASDDEIATPVAPFDTLFALEQHAVDPSAGQSSRFQMPTDEYSVNGPMDDWLERALSEGQHKMISTGGGDASADWYKQATNSDAMSGGSSSRWETGTITPGPNGQVFFDPRFAGDYDYDGNLDLHLDFVSVPLPSTPLEAEGSFGSHGGPSHTNTAVVPGFESSRCEHGMCSSSGCPSHATAPLHLQAFGDFNFAPSSGSVDNEGDGDDVPIAESSKAGAKRASTSRARGRNKKGPTKRGRKADAPAGGSAAANTPKSSGSRVQKANIYTPANPPRLPVHLPEIVQGHTPCPFCQHPIRTELKNSVLPSMCQVKEHLFGYNDNPPCPALAYWLVSWPKGGDLVGVAIIGEIIVRQWPDEVKGTDEEGWFPYRMWGKKTGFGGELLKWWNGLSQERKDEIPGKGKHE</sequence>
<feature type="region of interest" description="Disordered" evidence="1">
    <location>
        <begin position="360"/>
        <end position="379"/>
    </location>
</feature>
<feature type="region of interest" description="Disordered" evidence="1">
    <location>
        <begin position="211"/>
        <end position="313"/>
    </location>
</feature>
<evidence type="ECO:0000313" key="3">
    <source>
        <dbReference type="Proteomes" id="UP000077266"/>
    </source>
</evidence>
<feature type="compositionally biased region" description="Basic and acidic residues" evidence="1">
    <location>
        <begin position="384"/>
        <end position="403"/>
    </location>
</feature>
<protein>
    <submittedName>
        <fullName evidence="2">Uncharacterized protein</fullName>
    </submittedName>
</protein>
<keyword evidence="3" id="KW-1185">Reference proteome</keyword>